<reference evidence="9 10" key="2">
    <citation type="submission" date="2019-05" db="EMBL/GenBank/DDBJ databases">
        <title>Genome evolution of the obligate endosymbiont Buchnera aphidicola.</title>
        <authorList>
            <person name="Moran N.A."/>
        </authorList>
    </citation>
    <scope>NUCLEOTIDE SEQUENCE [LARGE SCALE GENOMIC DNA]</scope>
    <source>
        <strain evidence="9 10">Hta</strain>
    </source>
</reference>
<name>A0A4D6XZM6_9GAMM</name>
<organism evidence="9 10">
    <name type="scientific">Buchnera aphidicola</name>
    <name type="common">Hyadaphis tataricae</name>
    <dbReference type="NCBI Taxonomy" id="1241859"/>
    <lineage>
        <taxon>Bacteria</taxon>
        <taxon>Pseudomonadati</taxon>
        <taxon>Pseudomonadota</taxon>
        <taxon>Gammaproteobacteria</taxon>
        <taxon>Enterobacterales</taxon>
        <taxon>Erwiniaceae</taxon>
        <taxon>Buchnera</taxon>
    </lineage>
</organism>
<evidence type="ECO:0000256" key="4">
    <source>
        <dbReference type="ARBA" id="ARBA00022679"/>
    </source>
</evidence>
<comment type="catalytic activity">
    <reaction evidence="6">
        <text>guanosine(1207) in 16S rRNA + S-adenosyl-L-methionine = N(2)-methylguanosine(1207) in 16S rRNA + S-adenosyl-L-homocysteine + H(+)</text>
        <dbReference type="Rhea" id="RHEA:42736"/>
        <dbReference type="Rhea" id="RHEA-COMP:10213"/>
        <dbReference type="Rhea" id="RHEA-COMP:10214"/>
        <dbReference type="ChEBI" id="CHEBI:15378"/>
        <dbReference type="ChEBI" id="CHEBI:57856"/>
        <dbReference type="ChEBI" id="CHEBI:59789"/>
        <dbReference type="ChEBI" id="CHEBI:74269"/>
        <dbReference type="ChEBI" id="CHEBI:74481"/>
        <dbReference type="EC" id="2.1.1.172"/>
    </reaction>
</comment>
<evidence type="ECO:0000259" key="7">
    <source>
        <dbReference type="Pfam" id="PF05175"/>
    </source>
</evidence>
<dbReference type="InterPro" id="IPR013675">
    <property type="entry name" value="Mtase_sm_N"/>
</dbReference>
<keyword evidence="3 6" id="KW-0489">Methyltransferase</keyword>
<evidence type="ECO:0000256" key="1">
    <source>
        <dbReference type="ARBA" id="ARBA00022490"/>
    </source>
</evidence>
<dbReference type="InterPro" id="IPR002052">
    <property type="entry name" value="DNA_methylase_N6_adenine_CS"/>
</dbReference>
<evidence type="ECO:0000313" key="9">
    <source>
        <dbReference type="EMBL" id="QCI21629.1"/>
    </source>
</evidence>
<keyword evidence="4 6" id="KW-0808">Transferase</keyword>
<gene>
    <name evidence="6 9" type="primary">rsmC</name>
    <name evidence="9" type="ORF">D9V69_01640</name>
</gene>
<feature type="domain" description="Methyltransferase small N-terminal" evidence="8">
    <location>
        <begin position="7"/>
        <end position="161"/>
    </location>
</feature>
<evidence type="ECO:0000256" key="6">
    <source>
        <dbReference type="HAMAP-Rule" id="MF_01862"/>
    </source>
</evidence>
<dbReference type="RefSeq" id="WP_158356599.1">
    <property type="nucleotide sequence ID" value="NZ_CP034873.1"/>
</dbReference>
<dbReference type="GO" id="GO:0005737">
    <property type="term" value="C:cytoplasm"/>
    <property type="evidence" value="ECO:0007669"/>
    <property type="project" value="UniProtKB-SubCell"/>
</dbReference>
<dbReference type="SUPFAM" id="SSF53335">
    <property type="entry name" value="S-adenosyl-L-methionine-dependent methyltransferases"/>
    <property type="match status" value="1"/>
</dbReference>
<evidence type="ECO:0000313" key="10">
    <source>
        <dbReference type="Proteomes" id="UP000298773"/>
    </source>
</evidence>
<dbReference type="Proteomes" id="UP000298773">
    <property type="component" value="Chromosome"/>
</dbReference>
<dbReference type="GO" id="GO:0003676">
    <property type="term" value="F:nucleic acid binding"/>
    <property type="evidence" value="ECO:0007669"/>
    <property type="project" value="InterPro"/>
</dbReference>
<dbReference type="AlphaFoldDB" id="A0A4D6XZM6"/>
<dbReference type="OrthoDB" id="9816072at2"/>
<dbReference type="GO" id="GO:0052914">
    <property type="term" value="F:16S rRNA (guanine(1207)-N(2))-methyltransferase activity"/>
    <property type="evidence" value="ECO:0007669"/>
    <property type="project" value="UniProtKB-EC"/>
</dbReference>
<evidence type="ECO:0000259" key="8">
    <source>
        <dbReference type="Pfam" id="PF08468"/>
    </source>
</evidence>
<dbReference type="EC" id="2.1.1.172" evidence="6"/>
<dbReference type="CDD" id="cd02440">
    <property type="entry name" value="AdoMet_MTases"/>
    <property type="match status" value="1"/>
</dbReference>
<dbReference type="InterPro" id="IPR029063">
    <property type="entry name" value="SAM-dependent_MTases_sf"/>
</dbReference>
<accession>A0A4D6XZM6</accession>
<evidence type="ECO:0000256" key="2">
    <source>
        <dbReference type="ARBA" id="ARBA00022552"/>
    </source>
</evidence>
<dbReference type="Pfam" id="PF08468">
    <property type="entry name" value="MTS_N"/>
    <property type="match status" value="1"/>
</dbReference>
<dbReference type="InterPro" id="IPR023543">
    <property type="entry name" value="rRNA_ssu_MeTfrase_C"/>
</dbReference>
<protein>
    <recommendedName>
        <fullName evidence="6">Ribosomal RNA small subunit methyltransferase C</fullName>
        <ecNumber evidence="6">2.1.1.172</ecNumber>
    </recommendedName>
    <alternativeName>
        <fullName evidence="6">16S rRNA m2G1207 methyltransferase</fullName>
    </alternativeName>
    <alternativeName>
        <fullName evidence="6">rRNA (guanine-N(2)-)-methyltransferase RsmC</fullName>
    </alternativeName>
</protein>
<keyword evidence="5 6" id="KW-0949">S-adenosyl-L-methionine</keyword>
<sequence>MLLSQNSQIILRHAKQFETKKVFFFGNIQDVLPIYLLTDQTKIHFYKYNDYLCFQKKNIKNINIYNTILISKNIIQDCNTIIYYWPKNKKEAEFQLKNALSCLSLNTRVFIVGNNSSGIKSASKILQPWIKLKKIDNAKHSILMTGSIKKTIQFTLHNFFKIHTWNNLYIKSLPGVFGHKKIDEGSKLLASTFSKNMNGKILDMGSGTGFLSVCLLNCSPNVLVTLTDNNVIALKCSQETLKINQFKGQIIASNIYSNIFEKFDLIISNPPFHEDLATNFNTIKTIIFESVQYLKPKGELRFVVNSCFKYDIFLKKIFKHFDIIEKNYKYQVYQTFLN</sequence>
<dbReference type="PANTHER" id="PTHR47816:SF4">
    <property type="entry name" value="RIBOSOMAL RNA SMALL SUBUNIT METHYLTRANSFERASE C"/>
    <property type="match status" value="1"/>
</dbReference>
<dbReference type="EMBL" id="CP034873">
    <property type="protein sequence ID" value="QCI21629.1"/>
    <property type="molecule type" value="Genomic_DNA"/>
</dbReference>
<dbReference type="Gene3D" id="3.40.50.150">
    <property type="entry name" value="Vaccinia Virus protein VP39"/>
    <property type="match status" value="2"/>
</dbReference>
<dbReference type="PRINTS" id="PR00507">
    <property type="entry name" value="N12N6MTFRASE"/>
</dbReference>
<dbReference type="PANTHER" id="PTHR47816">
    <property type="entry name" value="RIBOSOMAL RNA SMALL SUBUNIT METHYLTRANSFERASE C"/>
    <property type="match status" value="1"/>
</dbReference>
<dbReference type="Pfam" id="PF05175">
    <property type="entry name" value="MTS"/>
    <property type="match status" value="1"/>
</dbReference>
<comment type="subcellular location">
    <subcellularLocation>
        <location evidence="6">Cytoplasm</location>
    </subcellularLocation>
</comment>
<reference evidence="9 10" key="1">
    <citation type="submission" date="2018-12" db="EMBL/GenBank/DDBJ databases">
        <authorList>
            <person name="Chong R.A."/>
        </authorList>
    </citation>
    <scope>NUCLEOTIDE SEQUENCE [LARGE SCALE GENOMIC DNA]</scope>
    <source>
        <strain evidence="9 10">Hta</strain>
    </source>
</reference>
<dbReference type="InterPro" id="IPR007848">
    <property type="entry name" value="Small_mtfrase_dom"/>
</dbReference>
<dbReference type="NCBIfam" id="NF007023">
    <property type="entry name" value="PRK09489.1"/>
    <property type="match status" value="1"/>
</dbReference>
<proteinExistence type="inferred from homology"/>
<feature type="domain" description="Methyltransferase small" evidence="7">
    <location>
        <begin position="168"/>
        <end position="334"/>
    </location>
</feature>
<dbReference type="HAMAP" id="MF_01862">
    <property type="entry name" value="16SrRNA_methyltr_C"/>
    <property type="match status" value="1"/>
</dbReference>
<evidence type="ECO:0000256" key="5">
    <source>
        <dbReference type="ARBA" id="ARBA00022691"/>
    </source>
</evidence>
<dbReference type="InterPro" id="IPR046977">
    <property type="entry name" value="RsmC/RlmG"/>
</dbReference>
<comment type="similarity">
    <text evidence="6">Belongs to the methyltransferase superfamily. RsmC family.</text>
</comment>
<comment type="function">
    <text evidence="6">Specifically methylates the guanine in position 1207 of 16S rRNA in the 30S particle.</text>
</comment>
<keyword evidence="1 6" id="KW-0963">Cytoplasm</keyword>
<dbReference type="PROSITE" id="PS00092">
    <property type="entry name" value="N6_MTASE"/>
    <property type="match status" value="1"/>
</dbReference>
<comment type="subunit">
    <text evidence="6">Monomer.</text>
</comment>
<evidence type="ECO:0000256" key="3">
    <source>
        <dbReference type="ARBA" id="ARBA00022603"/>
    </source>
</evidence>
<keyword evidence="2 6" id="KW-0698">rRNA processing</keyword>